<evidence type="ECO:0000256" key="1">
    <source>
        <dbReference type="ARBA" id="ARBA00022737"/>
    </source>
</evidence>
<dbReference type="OrthoDB" id="7464126at2759"/>
<dbReference type="SUPFAM" id="SSF52540">
    <property type="entry name" value="P-loop containing nucleoside triphosphate hydrolases"/>
    <property type="match status" value="1"/>
</dbReference>
<dbReference type="InterPro" id="IPR056125">
    <property type="entry name" value="DUF7708"/>
</dbReference>
<evidence type="ECO:0000259" key="2">
    <source>
        <dbReference type="Pfam" id="PF24809"/>
    </source>
</evidence>
<gene>
    <name evidence="4" type="ORF">B7463_g12396</name>
</gene>
<feature type="domain" description="DUF7708" evidence="2">
    <location>
        <begin position="67"/>
        <end position="201"/>
    </location>
</feature>
<comment type="caution">
    <text evidence="4">The sequence shown here is derived from an EMBL/GenBank/DDBJ whole genome shotgun (WGS) entry which is preliminary data.</text>
</comment>
<feature type="non-terminal residue" evidence="4">
    <location>
        <position position="1"/>
    </location>
</feature>
<dbReference type="Proteomes" id="UP000258309">
    <property type="component" value="Unassembled WGS sequence"/>
</dbReference>
<evidence type="ECO:0000313" key="5">
    <source>
        <dbReference type="Proteomes" id="UP000258309"/>
    </source>
</evidence>
<dbReference type="Pfam" id="PF24883">
    <property type="entry name" value="NPHP3_N"/>
    <property type="match status" value="1"/>
</dbReference>
<feature type="non-terminal residue" evidence="4">
    <location>
        <position position="852"/>
    </location>
</feature>
<evidence type="ECO:0000313" key="4">
    <source>
        <dbReference type="EMBL" id="RFU23938.1"/>
    </source>
</evidence>
<dbReference type="PANTHER" id="PTHR10039">
    <property type="entry name" value="AMELOGENIN"/>
    <property type="match status" value="1"/>
</dbReference>
<keyword evidence="1" id="KW-0677">Repeat</keyword>
<dbReference type="InterPro" id="IPR056884">
    <property type="entry name" value="NPHP3-like_N"/>
</dbReference>
<keyword evidence="5" id="KW-1185">Reference proteome</keyword>
<evidence type="ECO:0000259" key="3">
    <source>
        <dbReference type="Pfam" id="PF24883"/>
    </source>
</evidence>
<dbReference type="Pfam" id="PF24809">
    <property type="entry name" value="DUF7708"/>
    <property type="match status" value="1"/>
</dbReference>
<dbReference type="AlphaFoldDB" id="A0A3E2GSG5"/>
<dbReference type="EMBL" id="NCSJ02000554">
    <property type="protein sequence ID" value="RFU23938.1"/>
    <property type="molecule type" value="Genomic_DNA"/>
</dbReference>
<protein>
    <submittedName>
        <fullName evidence="4">Uncharacterized protein</fullName>
    </submittedName>
</protein>
<dbReference type="Gene3D" id="3.40.50.300">
    <property type="entry name" value="P-loop containing nucleotide triphosphate hydrolases"/>
    <property type="match status" value="1"/>
</dbReference>
<dbReference type="InterPro" id="IPR027417">
    <property type="entry name" value="P-loop_NTPase"/>
</dbReference>
<organism evidence="4 5">
    <name type="scientific">Scytalidium lignicola</name>
    <name type="common">Hyphomycete</name>
    <dbReference type="NCBI Taxonomy" id="5539"/>
    <lineage>
        <taxon>Eukaryota</taxon>
        <taxon>Fungi</taxon>
        <taxon>Dikarya</taxon>
        <taxon>Ascomycota</taxon>
        <taxon>Pezizomycotina</taxon>
        <taxon>Leotiomycetes</taxon>
        <taxon>Leotiomycetes incertae sedis</taxon>
        <taxon>Scytalidium</taxon>
    </lineage>
</organism>
<proteinExistence type="predicted"/>
<sequence length="852" mass="96595">MSASTNTTSARNTVQQAFDDLKNIVSSGDSRDFDSTTLHDVRRAARDIERQLASRQKSSNMRRLEPLFDGLDHYSKAIEVVCNGTPYLPWIWAPMKLILQVSSEYIDAFRTLIDAYAQIADNLPRFSSLSESLKANPGFQETLAVFYADILRFHEEAYRLIRRSGWRIFFNTTWGRFRRRFQGIISDLKKHADLVDKEANAYNIHAAHVWRQEARQWRDENLREVARREKEESVAQFQAVQSWLDVRGTEQDDIFDNHCNAADQYEGTYQPFIWVKGKPGAGKSVLLTKLVGFLAQDSHSIVIHHFCSYMHPESTQYGTILRSLIAQILRRNDYLLAHIYEEYLLCRRSASPQLLEQLLPTLLSSISNQSSRTLYVRIVLDGLDECDEDKQQRVFTVLDRMVASTASSTQTICKVLLSSQDSPKLSRLLRRKASVSLYDESTALMSAIGVYVRQRLDQMRDDVFPIEHTDADVEEIAETIASNADGMFLWARLVLDVIQVGIFFSAEEMRTSAIKSIPKNLGQFYQRILDRIVTRFGGQSPERMRAVWSWIALAERPLRRSELKSALMFGSLDVPGAQLPPDQIFELYKPLIEERKDSTFSFIHVSVKQCVVFLEPLLKISSGSKETFVPQHIPVDLMAAIAPRLALEMTRRELNMRNPILRSSDAPFPAVGPRTLRKSKARSKLRAEPSGAGEAYSSRLAIDEPYTSTKPVLCTVWEKCMSKLPGRGLEWIETGEGWCTAFATVAEDGSDLSEAQLVVEQVSPFDNTDFDGDDVEEDDILVDSHPRDRQDLRIVPNITPSSSTATALQWTDSVTGVELLVQFTTDRECNELCTVPDESTAECFANSTAEDD</sequence>
<reference evidence="4 5" key="1">
    <citation type="submission" date="2018-05" db="EMBL/GenBank/DDBJ databases">
        <title>Draft genome sequence of Scytalidium lignicola DSM 105466, a ubiquitous saprotrophic fungus.</title>
        <authorList>
            <person name="Buettner E."/>
            <person name="Gebauer A.M."/>
            <person name="Hofrichter M."/>
            <person name="Liers C."/>
            <person name="Kellner H."/>
        </authorList>
    </citation>
    <scope>NUCLEOTIDE SEQUENCE [LARGE SCALE GENOMIC DNA]</scope>
    <source>
        <strain evidence="4 5">DSM 105466</strain>
    </source>
</reference>
<name>A0A3E2GSG5_SCYLI</name>
<accession>A0A3E2GSG5</accession>
<dbReference type="PANTHER" id="PTHR10039:SF14">
    <property type="entry name" value="NACHT DOMAIN-CONTAINING PROTEIN"/>
    <property type="match status" value="1"/>
</dbReference>
<feature type="domain" description="Nephrocystin 3-like N-terminal" evidence="3">
    <location>
        <begin position="269"/>
        <end position="419"/>
    </location>
</feature>
<dbReference type="STRING" id="5539.A0A3E2GSG5"/>